<evidence type="ECO:0000256" key="1">
    <source>
        <dbReference type="ARBA" id="ARBA00004651"/>
    </source>
</evidence>
<proteinExistence type="predicted"/>
<feature type="transmembrane region" description="Helical" evidence="6">
    <location>
        <begin position="217"/>
        <end position="242"/>
    </location>
</feature>
<name>A0ABV0B4Z3_9ACTN</name>
<protein>
    <submittedName>
        <fullName evidence="7">MFS transporter</fullName>
    </submittedName>
</protein>
<dbReference type="EMBL" id="JBDJAW010000069">
    <property type="protein sequence ID" value="MEN3541020.1"/>
    <property type="molecule type" value="Genomic_DNA"/>
</dbReference>
<evidence type="ECO:0000313" key="8">
    <source>
        <dbReference type="Proteomes" id="UP001447516"/>
    </source>
</evidence>
<feature type="transmembrane region" description="Helical" evidence="6">
    <location>
        <begin position="281"/>
        <end position="298"/>
    </location>
</feature>
<evidence type="ECO:0000256" key="5">
    <source>
        <dbReference type="ARBA" id="ARBA00023136"/>
    </source>
</evidence>
<keyword evidence="2" id="KW-1003">Cell membrane</keyword>
<reference evidence="7 8" key="1">
    <citation type="submission" date="2024-05" db="EMBL/GenBank/DDBJ databases">
        <title>Microbispora sp.ZYX-F-249.</title>
        <authorList>
            <person name="Xie H."/>
        </authorList>
    </citation>
    <scope>NUCLEOTIDE SEQUENCE [LARGE SCALE GENOMIC DNA]</scope>
    <source>
        <strain evidence="7 8">ZYX-F-249</strain>
    </source>
</reference>
<keyword evidence="3 6" id="KW-0812">Transmembrane</keyword>
<feature type="transmembrane region" description="Helical" evidence="6">
    <location>
        <begin position="131"/>
        <end position="151"/>
    </location>
</feature>
<evidence type="ECO:0000256" key="2">
    <source>
        <dbReference type="ARBA" id="ARBA00022475"/>
    </source>
</evidence>
<dbReference type="PANTHER" id="PTHR23513">
    <property type="entry name" value="INTEGRAL MEMBRANE EFFLUX PROTEIN-RELATED"/>
    <property type="match status" value="1"/>
</dbReference>
<accession>A0ABV0B4Z3</accession>
<evidence type="ECO:0000256" key="6">
    <source>
        <dbReference type="SAM" id="Phobius"/>
    </source>
</evidence>
<feature type="transmembrane region" description="Helical" evidence="6">
    <location>
        <begin position="40"/>
        <end position="62"/>
    </location>
</feature>
<keyword evidence="8" id="KW-1185">Reference proteome</keyword>
<dbReference type="RefSeq" id="WP_346230857.1">
    <property type="nucleotide sequence ID" value="NZ_JBDJAW010000069.1"/>
</dbReference>
<feature type="transmembrane region" description="Helical" evidence="6">
    <location>
        <begin position="254"/>
        <end position="272"/>
    </location>
</feature>
<evidence type="ECO:0000313" key="7">
    <source>
        <dbReference type="EMBL" id="MEN3541020.1"/>
    </source>
</evidence>
<organism evidence="7 8">
    <name type="scientific">Microbispora maris</name>
    <dbReference type="NCBI Taxonomy" id="3144104"/>
    <lineage>
        <taxon>Bacteria</taxon>
        <taxon>Bacillati</taxon>
        <taxon>Actinomycetota</taxon>
        <taxon>Actinomycetes</taxon>
        <taxon>Streptosporangiales</taxon>
        <taxon>Streptosporangiaceae</taxon>
        <taxon>Microbispora</taxon>
    </lineage>
</organism>
<evidence type="ECO:0000256" key="4">
    <source>
        <dbReference type="ARBA" id="ARBA00022989"/>
    </source>
</evidence>
<dbReference type="Gene3D" id="1.20.1250.20">
    <property type="entry name" value="MFS general substrate transporter like domains"/>
    <property type="match status" value="1"/>
</dbReference>
<sequence length="406" mass="41956">MTAYRPYPFWGAQVVSWTGSSLQSAVLPLWLYQLTGSTRLALGGFVTDCLIRALVSPVVGALVRTRTPFRVLLLGDAIAFLATAALAATVRDASLVAAVYPLTAVTALAMQANQLALQALVPRLVEQGRLAAVNGAMQTCLSAIAMVAPPLAGVLGALVDWRYLILLNAVSFLVSLLLSYWALSQPATPPPADGRTAAEHPLRTVVRHWREFRSGGAAEFVCAESLLFLCFGASQALFYGAIIEAGPREGGVSFGLLLLGSGAGSVCGGLALRKLGPAPRLVIVVAGVLSLAGPALVVTGLHTVIAVAAVGTAMVGASGNLLIGGVTTAVQQREDAERLAVTLGLRRGLSSLAQLGCYLWTIGVAAVTGFQAVYLTAGAAACLVALFYYRSASRTGRVAATLEEAL</sequence>
<feature type="transmembrane region" description="Helical" evidence="6">
    <location>
        <begin position="304"/>
        <end position="327"/>
    </location>
</feature>
<dbReference type="InterPro" id="IPR011701">
    <property type="entry name" value="MFS"/>
</dbReference>
<feature type="transmembrane region" description="Helical" evidence="6">
    <location>
        <begin position="163"/>
        <end position="183"/>
    </location>
</feature>
<keyword evidence="5 6" id="KW-0472">Membrane</keyword>
<comment type="subcellular location">
    <subcellularLocation>
        <location evidence="1">Cell membrane</location>
        <topology evidence="1">Multi-pass membrane protein</topology>
    </subcellularLocation>
</comment>
<dbReference type="InterPro" id="IPR036259">
    <property type="entry name" value="MFS_trans_sf"/>
</dbReference>
<keyword evidence="4 6" id="KW-1133">Transmembrane helix</keyword>
<comment type="caution">
    <text evidence="7">The sequence shown here is derived from an EMBL/GenBank/DDBJ whole genome shotgun (WGS) entry which is preliminary data.</text>
</comment>
<dbReference type="Pfam" id="PF07690">
    <property type="entry name" value="MFS_1"/>
    <property type="match status" value="1"/>
</dbReference>
<gene>
    <name evidence="7" type="ORF">AAH991_38305</name>
</gene>
<dbReference type="SUPFAM" id="SSF103473">
    <property type="entry name" value="MFS general substrate transporter"/>
    <property type="match status" value="1"/>
</dbReference>
<dbReference type="Proteomes" id="UP001447516">
    <property type="component" value="Unassembled WGS sequence"/>
</dbReference>
<dbReference type="PANTHER" id="PTHR23513:SF6">
    <property type="entry name" value="MAJOR FACILITATOR SUPERFAMILY ASSOCIATED DOMAIN-CONTAINING PROTEIN"/>
    <property type="match status" value="1"/>
</dbReference>
<feature type="transmembrane region" description="Helical" evidence="6">
    <location>
        <begin position="372"/>
        <end position="389"/>
    </location>
</feature>
<feature type="transmembrane region" description="Helical" evidence="6">
    <location>
        <begin position="69"/>
        <end position="87"/>
    </location>
</feature>
<evidence type="ECO:0000256" key="3">
    <source>
        <dbReference type="ARBA" id="ARBA00022692"/>
    </source>
</evidence>